<sequence>MYSQPCPQGDFHESYYEHCCSIIHEKDVLETDIKGNTCFINFKRKWYNLFLLSCCDKRAKIYYNSSHAMKVERARHFRRHRNCIHPLSKFRIYWDAFMLFVVIIYKILIHHNISLISGYMPLPCYFIGVFLECILMFDVYVNIKCGYIDQSSRKIILDVHKALKHYCSTKLFIHVASAMPLHSLMFLRYGLNDITCVKCKSNLFHCTITLLSAFSLLRMYEMSHIWTRERGSFSVTCFLRFLRIGILGMMTMMEFITFWDAVTMITFLRTGEIDIKSYFSLILYFKLNNHVPSPISLFTHEFARIFKAMLLFNFGFVIRTYYLDKLYSLLSYAISNAFFMWGVIEVFSCVCRGKYPEDQIFRNKGAIINLAKCRQLPDKICLKLQQYFDFNMTMQNIVENQNGLYRSLPPILKKEIKFNSYSRMVMRIPYFSEWPMKMIENLILLLKEETYLKHDVIADAGVRGDGLVIVDVGVMAVYSSDHTEMGYLIDGDYFGELSLVTDKEMRTSYVVAVTSCKVLTLEKRDFRKFMRDYPREFFKIKQEVCNKYNHAVSVQSPPSSADLRRPK</sequence>
<dbReference type="PROSITE" id="PS50042">
    <property type="entry name" value="CNMP_BINDING_3"/>
    <property type="match status" value="1"/>
</dbReference>
<dbReference type="EMBL" id="JBEDNZ010000001">
    <property type="protein sequence ID" value="KAL0851879.1"/>
    <property type="molecule type" value="Genomic_DNA"/>
</dbReference>
<organism evidence="3 4">
    <name type="scientific">Loxostege sticticalis</name>
    <name type="common">Beet webworm moth</name>
    <dbReference type="NCBI Taxonomy" id="481309"/>
    <lineage>
        <taxon>Eukaryota</taxon>
        <taxon>Metazoa</taxon>
        <taxon>Ecdysozoa</taxon>
        <taxon>Arthropoda</taxon>
        <taxon>Hexapoda</taxon>
        <taxon>Insecta</taxon>
        <taxon>Pterygota</taxon>
        <taxon>Neoptera</taxon>
        <taxon>Endopterygota</taxon>
        <taxon>Lepidoptera</taxon>
        <taxon>Glossata</taxon>
        <taxon>Ditrysia</taxon>
        <taxon>Pyraloidea</taxon>
        <taxon>Crambidae</taxon>
        <taxon>Pyraustinae</taxon>
        <taxon>Loxostege</taxon>
    </lineage>
</organism>
<keyword evidence="1" id="KW-0812">Transmembrane</keyword>
<dbReference type="Pfam" id="PF00027">
    <property type="entry name" value="cNMP_binding"/>
    <property type="match status" value="1"/>
</dbReference>
<reference evidence="3 4" key="1">
    <citation type="submission" date="2024-06" db="EMBL/GenBank/DDBJ databases">
        <title>A chromosome-level genome assembly of beet webworm, Loxostege sticticalis.</title>
        <authorList>
            <person name="Zhang Y."/>
        </authorList>
    </citation>
    <scope>NUCLEOTIDE SEQUENCE [LARGE SCALE GENOMIC DNA]</scope>
    <source>
        <strain evidence="3">AQ028</strain>
        <tissue evidence="3">Male pupae</tissue>
    </source>
</reference>
<feature type="transmembrane region" description="Helical" evidence="1">
    <location>
        <begin position="92"/>
        <end position="113"/>
    </location>
</feature>
<evidence type="ECO:0000313" key="3">
    <source>
        <dbReference type="EMBL" id="KAL0851879.1"/>
    </source>
</evidence>
<evidence type="ECO:0000313" key="4">
    <source>
        <dbReference type="Proteomes" id="UP001549921"/>
    </source>
</evidence>
<protein>
    <recommendedName>
        <fullName evidence="2">Cyclic nucleotide-binding domain-containing protein</fullName>
    </recommendedName>
</protein>
<feature type="transmembrane region" description="Helical" evidence="1">
    <location>
        <begin position="171"/>
        <end position="190"/>
    </location>
</feature>
<name>A0ABD0TRA6_LOXSC</name>
<evidence type="ECO:0000256" key="1">
    <source>
        <dbReference type="SAM" id="Phobius"/>
    </source>
</evidence>
<comment type="caution">
    <text evidence="3">The sequence shown here is derived from an EMBL/GenBank/DDBJ whole genome shotgun (WGS) entry which is preliminary data.</text>
</comment>
<feature type="transmembrane region" description="Helical" evidence="1">
    <location>
        <begin position="241"/>
        <end position="259"/>
    </location>
</feature>
<evidence type="ECO:0000259" key="2">
    <source>
        <dbReference type="PROSITE" id="PS50042"/>
    </source>
</evidence>
<dbReference type="InterPro" id="IPR014710">
    <property type="entry name" value="RmlC-like_jellyroll"/>
</dbReference>
<feature type="domain" description="Cyclic nucleotide-binding" evidence="2">
    <location>
        <begin position="430"/>
        <end position="530"/>
    </location>
</feature>
<dbReference type="InterPro" id="IPR000595">
    <property type="entry name" value="cNMP-bd_dom"/>
</dbReference>
<keyword evidence="1" id="KW-0472">Membrane</keyword>
<dbReference type="SUPFAM" id="SSF51206">
    <property type="entry name" value="cAMP-binding domain-like"/>
    <property type="match status" value="1"/>
</dbReference>
<dbReference type="PANTHER" id="PTHR10217:SF435">
    <property type="entry name" value="POTASSIUM VOLTAGE-GATED CHANNEL PROTEIN EAG"/>
    <property type="match status" value="1"/>
</dbReference>
<dbReference type="InterPro" id="IPR018490">
    <property type="entry name" value="cNMP-bd_dom_sf"/>
</dbReference>
<keyword evidence="1" id="KW-1133">Transmembrane helix</keyword>
<dbReference type="Gene3D" id="2.60.120.10">
    <property type="entry name" value="Jelly Rolls"/>
    <property type="match status" value="1"/>
</dbReference>
<dbReference type="Proteomes" id="UP001549921">
    <property type="component" value="Unassembled WGS sequence"/>
</dbReference>
<feature type="transmembrane region" description="Helical" evidence="1">
    <location>
        <begin position="202"/>
        <end position="220"/>
    </location>
</feature>
<gene>
    <name evidence="3" type="ORF">ABMA28_000173</name>
</gene>
<dbReference type="SMART" id="SM00100">
    <property type="entry name" value="cNMP"/>
    <property type="match status" value="1"/>
</dbReference>
<proteinExistence type="predicted"/>
<accession>A0ABD0TRA6</accession>
<dbReference type="CDD" id="cd00038">
    <property type="entry name" value="CAP_ED"/>
    <property type="match status" value="1"/>
</dbReference>
<feature type="transmembrane region" description="Helical" evidence="1">
    <location>
        <begin position="125"/>
        <end position="143"/>
    </location>
</feature>
<dbReference type="InterPro" id="IPR050818">
    <property type="entry name" value="KCNH_animal-type"/>
</dbReference>
<dbReference type="AlphaFoldDB" id="A0ABD0TRA6"/>
<dbReference type="PANTHER" id="PTHR10217">
    <property type="entry name" value="VOLTAGE AND LIGAND GATED POTASSIUM CHANNEL"/>
    <property type="match status" value="1"/>
</dbReference>